<dbReference type="AlphaFoldDB" id="A0A0A8Y0A7"/>
<protein>
    <submittedName>
        <fullName evidence="1">Uncharacterized protein</fullName>
    </submittedName>
</protein>
<dbReference type="EMBL" id="GBRH01278309">
    <property type="protein sequence ID" value="JAD19586.1"/>
    <property type="molecule type" value="Transcribed_RNA"/>
</dbReference>
<sequence length="19" mass="2460">MFCRCWYREHIIPSTRFTI</sequence>
<accession>A0A0A8Y0A7</accession>
<proteinExistence type="predicted"/>
<organism evidence="1">
    <name type="scientific">Arundo donax</name>
    <name type="common">Giant reed</name>
    <name type="synonym">Donax arundinaceus</name>
    <dbReference type="NCBI Taxonomy" id="35708"/>
    <lineage>
        <taxon>Eukaryota</taxon>
        <taxon>Viridiplantae</taxon>
        <taxon>Streptophyta</taxon>
        <taxon>Embryophyta</taxon>
        <taxon>Tracheophyta</taxon>
        <taxon>Spermatophyta</taxon>
        <taxon>Magnoliopsida</taxon>
        <taxon>Liliopsida</taxon>
        <taxon>Poales</taxon>
        <taxon>Poaceae</taxon>
        <taxon>PACMAD clade</taxon>
        <taxon>Arundinoideae</taxon>
        <taxon>Arundineae</taxon>
        <taxon>Arundo</taxon>
    </lineage>
</organism>
<reference evidence="1" key="1">
    <citation type="submission" date="2014-09" db="EMBL/GenBank/DDBJ databases">
        <authorList>
            <person name="Magalhaes I.L.F."/>
            <person name="Oliveira U."/>
            <person name="Santos F.R."/>
            <person name="Vidigal T.H.D.A."/>
            <person name="Brescovit A.D."/>
            <person name="Santos A.J."/>
        </authorList>
    </citation>
    <scope>NUCLEOTIDE SEQUENCE</scope>
    <source>
        <tissue evidence="1">Shoot tissue taken approximately 20 cm above the soil surface</tissue>
    </source>
</reference>
<name>A0A0A8Y0A7_ARUDO</name>
<evidence type="ECO:0000313" key="1">
    <source>
        <dbReference type="EMBL" id="JAD19586.1"/>
    </source>
</evidence>
<reference evidence="1" key="2">
    <citation type="journal article" date="2015" name="Data Brief">
        <title>Shoot transcriptome of the giant reed, Arundo donax.</title>
        <authorList>
            <person name="Barrero R.A."/>
            <person name="Guerrero F.D."/>
            <person name="Moolhuijzen P."/>
            <person name="Goolsby J.A."/>
            <person name="Tidwell J."/>
            <person name="Bellgard S.E."/>
            <person name="Bellgard M.I."/>
        </authorList>
    </citation>
    <scope>NUCLEOTIDE SEQUENCE</scope>
    <source>
        <tissue evidence="1">Shoot tissue taken approximately 20 cm above the soil surface</tissue>
    </source>
</reference>